<evidence type="ECO:0000256" key="1">
    <source>
        <dbReference type="ARBA" id="ARBA00006484"/>
    </source>
</evidence>
<protein>
    <submittedName>
        <fullName evidence="4">SDR family NAD(P)-dependent oxidoreductase</fullName>
        <ecNumber evidence="4">1.1.1.-</ecNumber>
    </submittedName>
</protein>
<dbReference type="EC" id="1.1.1.-" evidence="4"/>
<reference evidence="5" key="1">
    <citation type="journal article" date="2019" name="Int. J. Syst. Evol. Microbiol.">
        <title>The Global Catalogue of Microorganisms (GCM) 10K type strain sequencing project: providing services to taxonomists for standard genome sequencing and annotation.</title>
        <authorList>
            <consortium name="The Broad Institute Genomics Platform"/>
            <consortium name="The Broad Institute Genome Sequencing Center for Infectious Disease"/>
            <person name="Wu L."/>
            <person name="Ma J."/>
        </authorList>
    </citation>
    <scope>NUCLEOTIDE SEQUENCE [LARGE SCALE GENOMIC DNA]</scope>
    <source>
        <strain evidence="5">CGMCC 4.7277</strain>
    </source>
</reference>
<dbReference type="Proteomes" id="UP001596084">
    <property type="component" value="Unassembled WGS sequence"/>
</dbReference>
<dbReference type="GO" id="GO:0016491">
    <property type="term" value="F:oxidoreductase activity"/>
    <property type="evidence" value="ECO:0007669"/>
    <property type="project" value="UniProtKB-KW"/>
</dbReference>
<dbReference type="Pfam" id="PF13561">
    <property type="entry name" value="adh_short_C2"/>
    <property type="match status" value="1"/>
</dbReference>
<dbReference type="PANTHER" id="PTHR43639:SF1">
    <property type="entry name" value="SHORT-CHAIN DEHYDROGENASE_REDUCTASE FAMILY PROTEIN"/>
    <property type="match status" value="1"/>
</dbReference>
<feature type="domain" description="Ketoreductase" evidence="3">
    <location>
        <begin position="4"/>
        <end position="191"/>
    </location>
</feature>
<dbReference type="PRINTS" id="PR00081">
    <property type="entry name" value="GDHRDH"/>
</dbReference>
<dbReference type="InterPro" id="IPR002347">
    <property type="entry name" value="SDR_fam"/>
</dbReference>
<dbReference type="PROSITE" id="PS00061">
    <property type="entry name" value="ADH_SHORT"/>
    <property type="match status" value="1"/>
</dbReference>
<dbReference type="InterPro" id="IPR020904">
    <property type="entry name" value="Sc_DH/Rdtase_CS"/>
</dbReference>
<gene>
    <name evidence="4" type="ORF">ACFPP7_07625</name>
</gene>
<evidence type="ECO:0000259" key="3">
    <source>
        <dbReference type="SMART" id="SM00822"/>
    </source>
</evidence>
<dbReference type="RefSeq" id="WP_157090176.1">
    <property type="nucleotide sequence ID" value="NZ_JBHSMX010000011.1"/>
</dbReference>
<name>A0ABW0Q7Y4_9BURK</name>
<evidence type="ECO:0000313" key="5">
    <source>
        <dbReference type="Proteomes" id="UP001596084"/>
    </source>
</evidence>
<sequence>MDGKVAVVTGGSSGIGAACVRALAAEGASVVIGYHRGQARAEDLCAELPKLSVEQVHRVLPIPLGDGMAHAEVARALQAAAGRVDILVNSAGFTRRIAHTDLESLDDAVFNEILVANAGGPFSITRALMPLLRVSGDALVVNVSSISAFTGSGSNIAYCAAKAALDTMTISLARAFGPAVRFLCISPAAVDTGFVEGRSRAELEKKSAQTPLGRIVTPDDVALAVLACATHLKTATGTRIVVDGGHQL</sequence>
<dbReference type="PANTHER" id="PTHR43639">
    <property type="entry name" value="OXIDOREDUCTASE, SHORT-CHAIN DEHYDROGENASE/REDUCTASE FAMILY (AFU_ORTHOLOGUE AFUA_5G02870)"/>
    <property type="match status" value="1"/>
</dbReference>
<dbReference type="InterPro" id="IPR057326">
    <property type="entry name" value="KR_dom"/>
</dbReference>
<dbReference type="EMBL" id="JBHSMX010000011">
    <property type="protein sequence ID" value="MFC5520788.1"/>
    <property type="molecule type" value="Genomic_DNA"/>
</dbReference>
<dbReference type="InterPro" id="IPR036291">
    <property type="entry name" value="NAD(P)-bd_dom_sf"/>
</dbReference>
<evidence type="ECO:0000256" key="2">
    <source>
        <dbReference type="ARBA" id="ARBA00023002"/>
    </source>
</evidence>
<evidence type="ECO:0000313" key="4">
    <source>
        <dbReference type="EMBL" id="MFC5520788.1"/>
    </source>
</evidence>
<comment type="similarity">
    <text evidence="1">Belongs to the short-chain dehydrogenases/reductases (SDR) family.</text>
</comment>
<dbReference type="PRINTS" id="PR00080">
    <property type="entry name" value="SDRFAMILY"/>
</dbReference>
<dbReference type="PROSITE" id="PS51257">
    <property type="entry name" value="PROKAR_LIPOPROTEIN"/>
    <property type="match status" value="1"/>
</dbReference>
<accession>A0ABW0Q7Y4</accession>
<proteinExistence type="inferred from homology"/>
<comment type="caution">
    <text evidence="4">The sequence shown here is derived from an EMBL/GenBank/DDBJ whole genome shotgun (WGS) entry which is preliminary data.</text>
</comment>
<dbReference type="Gene3D" id="3.40.50.720">
    <property type="entry name" value="NAD(P)-binding Rossmann-like Domain"/>
    <property type="match status" value="1"/>
</dbReference>
<dbReference type="SUPFAM" id="SSF51735">
    <property type="entry name" value="NAD(P)-binding Rossmann-fold domains"/>
    <property type="match status" value="1"/>
</dbReference>
<keyword evidence="2 4" id="KW-0560">Oxidoreductase</keyword>
<dbReference type="CDD" id="cd05233">
    <property type="entry name" value="SDR_c"/>
    <property type="match status" value="1"/>
</dbReference>
<dbReference type="SMART" id="SM00822">
    <property type="entry name" value="PKS_KR"/>
    <property type="match status" value="1"/>
</dbReference>
<organism evidence="4 5">
    <name type="scientific">Polaromonas jejuensis</name>
    <dbReference type="NCBI Taxonomy" id="457502"/>
    <lineage>
        <taxon>Bacteria</taxon>
        <taxon>Pseudomonadati</taxon>
        <taxon>Pseudomonadota</taxon>
        <taxon>Betaproteobacteria</taxon>
        <taxon>Burkholderiales</taxon>
        <taxon>Comamonadaceae</taxon>
        <taxon>Polaromonas</taxon>
    </lineage>
</organism>
<keyword evidence="5" id="KW-1185">Reference proteome</keyword>